<accession>A0ABD1YJX4</accession>
<feature type="region of interest" description="Disordered" evidence="1">
    <location>
        <begin position="165"/>
        <end position="190"/>
    </location>
</feature>
<gene>
    <name evidence="2" type="ORF">R1flu_015770</name>
</gene>
<dbReference type="EMBL" id="JBHFFA010000004">
    <property type="protein sequence ID" value="KAL2631084.1"/>
    <property type="molecule type" value="Genomic_DNA"/>
</dbReference>
<evidence type="ECO:0000313" key="3">
    <source>
        <dbReference type="Proteomes" id="UP001605036"/>
    </source>
</evidence>
<proteinExistence type="predicted"/>
<comment type="caution">
    <text evidence="2">The sequence shown here is derived from an EMBL/GenBank/DDBJ whole genome shotgun (WGS) entry which is preliminary data.</text>
</comment>
<reference evidence="2 3" key="1">
    <citation type="submission" date="2024-09" db="EMBL/GenBank/DDBJ databases">
        <title>Chromosome-scale assembly of Riccia fluitans.</title>
        <authorList>
            <person name="Paukszto L."/>
            <person name="Sawicki J."/>
            <person name="Karawczyk K."/>
            <person name="Piernik-Szablinska J."/>
            <person name="Szczecinska M."/>
            <person name="Mazdziarz M."/>
        </authorList>
    </citation>
    <scope>NUCLEOTIDE SEQUENCE [LARGE SCALE GENOMIC DNA]</scope>
    <source>
        <strain evidence="2">Rf_01</strain>
        <tissue evidence="2">Aerial parts of the thallus</tissue>
    </source>
</reference>
<organism evidence="2 3">
    <name type="scientific">Riccia fluitans</name>
    <dbReference type="NCBI Taxonomy" id="41844"/>
    <lineage>
        <taxon>Eukaryota</taxon>
        <taxon>Viridiplantae</taxon>
        <taxon>Streptophyta</taxon>
        <taxon>Embryophyta</taxon>
        <taxon>Marchantiophyta</taxon>
        <taxon>Marchantiopsida</taxon>
        <taxon>Marchantiidae</taxon>
        <taxon>Marchantiales</taxon>
        <taxon>Ricciaceae</taxon>
        <taxon>Riccia</taxon>
    </lineage>
</organism>
<evidence type="ECO:0000313" key="2">
    <source>
        <dbReference type="EMBL" id="KAL2631084.1"/>
    </source>
</evidence>
<name>A0ABD1YJX4_9MARC</name>
<evidence type="ECO:0000256" key="1">
    <source>
        <dbReference type="SAM" id="MobiDB-lite"/>
    </source>
</evidence>
<keyword evidence="3" id="KW-1185">Reference proteome</keyword>
<protein>
    <submittedName>
        <fullName evidence="2">Uncharacterized protein</fullName>
    </submittedName>
</protein>
<sequence>MCRMGFCTDFIALTRAFVSEGHTRVHLNGRTLAVSYSNQDNTLRTTYGFGLEKSEEERAGDLQKKLQNKLGSYKSLETPSRAFLWGMNSESKPKTSLVSWSCINKTKSNGGLQVRPFHQVSEVLKMRYVGRLLNGEISDWATMGICALDDINKLLAQIQHSTCAPPTSNELAENTEQTNPQSAGSDHKLNSDQMRFNTSIEFPSSVCSLVSSLSGRMAEVQLADSPT</sequence>
<feature type="compositionally biased region" description="Polar residues" evidence="1">
    <location>
        <begin position="165"/>
        <end position="184"/>
    </location>
</feature>
<dbReference type="AlphaFoldDB" id="A0ABD1YJX4"/>
<dbReference type="Proteomes" id="UP001605036">
    <property type="component" value="Unassembled WGS sequence"/>
</dbReference>